<evidence type="ECO:0000313" key="4">
    <source>
        <dbReference type="EMBL" id="QOS17156.1"/>
    </source>
</evidence>
<reference evidence="8" key="1">
    <citation type="submission" date="2020-08" db="EMBL/GenBank/DDBJ databases">
        <title>Genetic structure, function and evolution of capsule biosynthesis loci in Vibrio parahaemolyticus.</title>
        <authorList>
            <person name="Li L."/>
            <person name="Bian S."/>
        </authorList>
    </citation>
    <scope>NUCLEOTIDE SEQUENCE</scope>
    <source>
        <strain evidence="3">VP385</strain>
        <strain evidence="12">VP408</strain>
        <strain evidence="2">VP409</strain>
        <strain evidence="5">VP411</strain>
        <strain evidence="15">VP412</strain>
        <strain evidence="13">VP413</strain>
        <strain evidence="4">VP414</strain>
        <strain evidence="11">VP415</strain>
        <strain evidence="8">VP419</strain>
        <strain evidence="7">VP425</strain>
        <strain evidence="10">VP426</strain>
        <strain evidence="9">VP427</strain>
        <strain evidence="6">VP436</strain>
        <strain evidence="14">VP445</strain>
    </source>
</reference>
<evidence type="ECO:0000313" key="14">
    <source>
        <dbReference type="EMBL" id="QOS28740.1"/>
    </source>
</evidence>
<evidence type="ECO:0000313" key="6">
    <source>
        <dbReference type="EMBL" id="QOS23030.1"/>
    </source>
</evidence>
<dbReference type="EMBL" id="MT898340">
    <property type="protein sequence ID" value="QOS27116.1"/>
    <property type="molecule type" value="Genomic_DNA"/>
</dbReference>
<dbReference type="SUPFAM" id="SSF53448">
    <property type="entry name" value="Nucleotide-diphospho-sugar transferases"/>
    <property type="match status" value="1"/>
</dbReference>
<dbReference type="Gene3D" id="3.90.550.10">
    <property type="entry name" value="Spore Coat Polysaccharide Biosynthesis Protein SpsA, Chain A"/>
    <property type="match status" value="1"/>
</dbReference>
<dbReference type="EC" id="2.7.8.12" evidence="8"/>
<evidence type="ECO:0000313" key="2">
    <source>
        <dbReference type="EMBL" id="QOS15818.1"/>
    </source>
</evidence>
<dbReference type="PANTHER" id="PTHR43685">
    <property type="entry name" value="GLYCOSYLTRANSFERASE"/>
    <property type="match status" value="1"/>
</dbReference>
<evidence type="ECO:0000313" key="7">
    <source>
        <dbReference type="EMBL" id="QOS23610.1"/>
    </source>
</evidence>
<evidence type="ECO:0000313" key="13">
    <source>
        <dbReference type="EMBL" id="QOS27116.1"/>
    </source>
</evidence>
<evidence type="ECO:0000313" key="3">
    <source>
        <dbReference type="EMBL" id="QOS16225.1"/>
    </source>
</evidence>
<dbReference type="EMBL" id="MT898230">
    <property type="protein sequence ID" value="QOS23030.1"/>
    <property type="molecule type" value="Genomic_DNA"/>
</dbReference>
<sequence>MKLENVSVIITNYNKGDLLVRAIDSVLKQLDKGDEVIIVDDASTGEQDKINLKELKDNKLLKIHKNDENKGVCYSKNLGVDMAMNDIIVLLDADDTLPNKAIITIKNEFYTRELDVLYGDYTYGNADERVVVSCESISSDNVIDINKLSKNWLLLGSSPFRKSKCFSLIRFNQNFNRTDDVDFHRQLLIKGLKFGYVNQVIYDWEIFPGGNNDGIPNEDIFYSHCLGMKFFVNNLNGLDYVKFIIKFLIRLSMVSVKKICLRF</sequence>
<evidence type="ECO:0000313" key="5">
    <source>
        <dbReference type="EMBL" id="QOS17850.1"/>
    </source>
</evidence>
<evidence type="ECO:0000313" key="9">
    <source>
        <dbReference type="EMBL" id="QOS23925.1"/>
    </source>
</evidence>
<dbReference type="CDD" id="cd00761">
    <property type="entry name" value="Glyco_tranf_GTA_type"/>
    <property type="match status" value="1"/>
</dbReference>
<proteinExistence type="predicted"/>
<dbReference type="EMBL" id="MT898089">
    <property type="protein sequence ID" value="QOS17850.1"/>
    <property type="molecule type" value="Genomic_DNA"/>
</dbReference>
<gene>
    <name evidence="8" type="primary">tagF</name>
    <name evidence="3" type="ORF">VP385_00009</name>
    <name evidence="12" type="ORF">VP408_00009</name>
    <name evidence="2" type="ORF">VP409_00009</name>
    <name evidence="5" type="ORF">VP411_00009</name>
    <name evidence="15" type="ORF">VP412_00009</name>
    <name evidence="13" type="ORF">VP413_00009</name>
    <name evidence="4" type="ORF">VP414_00009</name>
    <name evidence="11" type="ORF">VP415_00009</name>
    <name evidence="8" type="ORF">VP419_00009</name>
    <name evidence="7" type="ORF">VP425_00009</name>
    <name evidence="10" type="ORF">VP426_00009</name>
    <name evidence="9" type="ORF">VP427_00009</name>
    <name evidence="6" type="ORF">VP436_00009</name>
    <name evidence="14" type="ORF">VP445_00009</name>
</gene>
<name>A0A7M1W9H8_VIBPH</name>
<evidence type="ECO:0000313" key="12">
    <source>
        <dbReference type="EMBL" id="QOS26881.1"/>
    </source>
</evidence>
<dbReference type="EMBL" id="MT898333">
    <property type="protein sequence ID" value="QOS26847.1"/>
    <property type="molecule type" value="Genomic_DNA"/>
</dbReference>
<dbReference type="EMBL" id="MT898045">
    <property type="protein sequence ID" value="QOS16225.1"/>
    <property type="molecule type" value="Genomic_DNA"/>
</dbReference>
<dbReference type="EMBL" id="MT898034">
    <property type="protein sequence ID" value="QOS15818.1"/>
    <property type="molecule type" value="Genomic_DNA"/>
</dbReference>
<evidence type="ECO:0000313" key="8">
    <source>
        <dbReference type="EMBL" id="QOS23680.1"/>
    </source>
</evidence>
<dbReference type="Pfam" id="PF00535">
    <property type="entry name" value="Glycos_transf_2"/>
    <property type="match status" value="1"/>
</dbReference>
<keyword evidence="8" id="KW-0808">Transferase</keyword>
<dbReference type="PANTHER" id="PTHR43685:SF2">
    <property type="entry name" value="GLYCOSYLTRANSFERASE 2-LIKE DOMAIN-CONTAINING PROTEIN"/>
    <property type="match status" value="1"/>
</dbReference>
<dbReference type="GO" id="GO:0047355">
    <property type="term" value="F:CDP-glycerol glycerophosphotransferase activity"/>
    <property type="evidence" value="ECO:0007669"/>
    <property type="project" value="UniProtKB-EC"/>
</dbReference>
<feature type="domain" description="Glycosyltransferase 2-like" evidence="1">
    <location>
        <begin position="7"/>
        <end position="137"/>
    </location>
</feature>
<dbReference type="RefSeq" id="WP_140369579.1">
    <property type="nucleotide sequence ID" value="NZ_CANUHW010000004.1"/>
</dbReference>
<dbReference type="EMBL" id="MT898287">
    <property type="protein sequence ID" value="QOS25125.1"/>
    <property type="molecule type" value="Genomic_DNA"/>
</dbReference>
<dbReference type="InterPro" id="IPR001173">
    <property type="entry name" value="Glyco_trans_2-like"/>
</dbReference>
<dbReference type="EMBL" id="MT898406">
    <property type="protein sequence ID" value="QOS29642.1"/>
    <property type="molecule type" value="Genomic_DNA"/>
</dbReference>
<dbReference type="EMBL" id="MT898256">
    <property type="protein sequence ID" value="QOS23925.1"/>
    <property type="molecule type" value="Genomic_DNA"/>
</dbReference>
<accession>A0A7M1W9H8</accession>
<dbReference type="InterPro" id="IPR050834">
    <property type="entry name" value="Glycosyltransf_2"/>
</dbReference>
<dbReference type="EMBL" id="MT898247">
    <property type="protein sequence ID" value="QOS23610.1"/>
    <property type="molecule type" value="Genomic_DNA"/>
</dbReference>
<dbReference type="InterPro" id="IPR029044">
    <property type="entry name" value="Nucleotide-diphossugar_trans"/>
</dbReference>
<protein>
    <submittedName>
        <fullName evidence="8">Teichoic acid poly(Glycerol phosphate) polymerase</fullName>
        <ecNumber evidence="8">2.7.8.12</ecNumber>
    </submittedName>
</protein>
<dbReference type="EMBL" id="MT898071">
    <property type="protein sequence ID" value="QOS17156.1"/>
    <property type="molecule type" value="Genomic_DNA"/>
</dbReference>
<dbReference type="EMBL" id="MT898381">
    <property type="protein sequence ID" value="QOS28740.1"/>
    <property type="molecule type" value="Genomic_DNA"/>
</dbReference>
<dbReference type="AlphaFoldDB" id="A0A7M1W9H8"/>
<evidence type="ECO:0000259" key="1">
    <source>
        <dbReference type="Pfam" id="PF00535"/>
    </source>
</evidence>
<evidence type="ECO:0000313" key="11">
    <source>
        <dbReference type="EMBL" id="QOS26847.1"/>
    </source>
</evidence>
<evidence type="ECO:0000313" key="10">
    <source>
        <dbReference type="EMBL" id="QOS25125.1"/>
    </source>
</evidence>
<evidence type="ECO:0000313" key="15">
    <source>
        <dbReference type="EMBL" id="QOS29642.1"/>
    </source>
</evidence>
<dbReference type="EMBL" id="MT898249">
    <property type="protein sequence ID" value="QOS23680.1"/>
    <property type="molecule type" value="Genomic_DNA"/>
</dbReference>
<dbReference type="EMBL" id="MT898334">
    <property type="protein sequence ID" value="QOS26881.1"/>
    <property type="molecule type" value="Genomic_DNA"/>
</dbReference>
<organism evidence="8">
    <name type="scientific">Vibrio parahaemolyticus</name>
    <dbReference type="NCBI Taxonomy" id="670"/>
    <lineage>
        <taxon>Bacteria</taxon>
        <taxon>Pseudomonadati</taxon>
        <taxon>Pseudomonadota</taxon>
        <taxon>Gammaproteobacteria</taxon>
        <taxon>Vibrionales</taxon>
        <taxon>Vibrionaceae</taxon>
        <taxon>Vibrio</taxon>
    </lineage>
</organism>